<dbReference type="SUPFAM" id="SSF52540">
    <property type="entry name" value="P-loop containing nucleoside triphosphate hydrolases"/>
    <property type="match status" value="1"/>
</dbReference>
<proteinExistence type="inferred from homology"/>
<keyword evidence="13" id="KW-1185">Reference proteome</keyword>
<keyword evidence="4" id="KW-0479">Metal-binding</keyword>
<dbReference type="Pfam" id="PF01926">
    <property type="entry name" value="MMR_HSR1"/>
    <property type="match status" value="1"/>
</dbReference>
<dbReference type="HAMAP" id="MF_00321">
    <property type="entry name" value="GTPase_EngB"/>
    <property type="match status" value="1"/>
</dbReference>
<evidence type="ECO:0000256" key="2">
    <source>
        <dbReference type="ARBA" id="ARBA00009638"/>
    </source>
</evidence>
<dbReference type="Proteomes" id="UP000234845">
    <property type="component" value="Unassembled WGS sequence"/>
</dbReference>
<dbReference type="GO" id="GO:0046872">
    <property type="term" value="F:metal ion binding"/>
    <property type="evidence" value="ECO:0007669"/>
    <property type="project" value="UniProtKB-KW"/>
</dbReference>
<sequence>MQHPVPGKPDYRAATFLTSAGKVSQCPEDSGWEVAFAGRSNAGKSSAINSLTANKKLARTSKTPGRTQLINFFELSENQRLVDLPGYGFAKVPLAVKREWTRQLENYLQTRESLRGLVLLMDVRHPLQEFDRQMLGWAIAADMPVHILLTKADKLKNGPAGNTLLQVRKQTRDYGDRVSVQLFSALKHTGHKELIAVLDAWLMDESVYAEAGDPVEDGSPQDQI</sequence>
<evidence type="ECO:0000256" key="5">
    <source>
        <dbReference type="ARBA" id="ARBA00022741"/>
    </source>
</evidence>
<evidence type="ECO:0000256" key="7">
    <source>
        <dbReference type="ARBA" id="ARBA00023134"/>
    </source>
</evidence>
<evidence type="ECO:0000256" key="6">
    <source>
        <dbReference type="ARBA" id="ARBA00022842"/>
    </source>
</evidence>
<protein>
    <recommendedName>
        <fullName evidence="10">Probable GTP-binding protein EngB</fullName>
    </recommendedName>
</protein>
<dbReference type="EMBL" id="PKLZ01000001">
    <property type="protein sequence ID" value="PLW84377.1"/>
    <property type="molecule type" value="Genomic_DNA"/>
</dbReference>
<evidence type="ECO:0000256" key="9">
    <source>
        <dbReference type="ARBA" id="ARBA00023306"/>
    </source>
</evidence>
<evidence type="ECO:0000256" key="8">
    <source>
        <dbReference type="ARBA" id="ARBA00023210"/>
    </source>
</evidence>
<dbReference type="InterPro" id="IPR030393">
    <property type="entry name" value="G_ENGB_dom"/>
</dbReference>
<dbReference type="AlphaFoldDB" id="A0A2N5Y7N5"/>
<evidence type="ECO:0000256" key="4">
    <source>
        <dbReference type="ARBA" id="ARBA00022723"/>
    </source>
</evidence>
<accession>A0A2N5Y7N5</accession>
<comment type="function">
    <text evidence="10">Necessary for normal cell division and for the maintenance of normal septation.</text>
</comment>
<keyword evidence="6" id="KW-0460">Magnesium</keyword>
<dbReference type="Gene3D" id="3.40.50.300">
    <property type="entry name" value="P-loop containing nucleotide triphosphate hydrolases"/>
    <property type="match status" value="1"/>
</dbReference>
<dbReference type="InterPro" id="IPR027417">
    <property type="entry name" value="P-loop_NTPase"/>
</dbReference>
<comment type="similarity">
    <text evidence="2 10">Belongs to the TRAFAC class TrmE-Era-EngA-EngB-Septin-like GTPase superfamily. EngB GTPase family.</text>
</comment>
<evidence type="ECO:0000256" key="3">
    <source>
        <dbReference type="ARBA" id="ARBA00022618"/>
    </source>
</evidence>
<dbReference type="GO" id="GO:0005829">
    <property type="term" value="C:cytosol"/>
    <property type="evidence" value="ECO:0007669"/>
    <property type="project" value="TreeGrafter"/>
</dbReference>
<dbReference type="CDD" id="cd01876">
    <property type="entry name" value="YihA_EngB"/>
    <property type="match status" value="1"/>
</dbReference>
<dbReference type="RefSeq" id="WP_101520011.1">
    <property type="nucleotide sequence ID" value="NZ_PKLZ01000001.1"/>
</dbReference>
<dbReference type="InterPro" id="IPR019987">
    <property type="entry name" value="GTP-bd_ribosome_bio_YsxC"/>
</dbReference>
<evidence type="ECO:0000313" key="12">
    <source>
        <dbReference type="EMBL" id="PLW84377.1"/>
    </source>
</evidence>
<keyword evidence="3 10" id="KW-0132">Cell division</keyword>
<reference evidence="13" key="1">
    <citation type="submission" date="2017-11" db="EMBL/GenBank/DDBJ databases">
        <title>The draft genome sequence of Chromatocurvus sp. F02.</title>
        <authorList>
            <person name="Du Z.-J."/>
            <person name="Chang Y.-Q."/>
        </authorList>
    </citation>
    <scope>NUCLEOTIDE SEQUENCE [LARGE SCALE GENOMIC DNA]</scope>
    <source>
        <strain evidence="13">F02</strain>
    </source>
</reference>
<dbReference type="PANTHER" id="PTHR11649">
    <property type="entry name" value="MSS1/TRME-RELATED GTP-BINDING PROTEIN"/>
    <property type="match status" value="1"/>
</dbReference>
<evidence type="ECO:0000256" key="10">
    <source>
        <dbReference type="HAMAP-Rule" id="MF_00321"/>
    </source>
</evidence>
<dbReference type="PROSITE" id="PS51706">
    <property type="entry name" value="G_ENGB"/>
    <property type="match status" value="1"/>
</dbReference>
<keyword evidence="7 10" id="KW-0342">GTP-binding</keyword>
<dbReference type="NCBIfam" id="TIGR03598">
    <property type="entry name" value="GTPase_YsxC"/>
    <property type="match status" value="1"/>
</dbReference>
<organism evidence="12 13">
    <name type="scientific">Kineobactrum sediminis</name>
    <dbReference type="NCBI Taxonomy" id="1905677"/>
    <lineage>
        <taxon>Bacteria</taxon>
        <taxon>Pseudomonadati</taxon>
        <taxon>Pseudomonadota</taxon>
        <taxon>Gammaproteobacteria</taxon>
        <taxon>Cellvibrionales</taxon>
        <taxon>Halieaceae</taxon>
        <taxon>Kineobactrum</taxon>
    </lineage>
</organism>
<dbReference type="OrthoDB" id="9804921at2"/>
<keyword evidence="8 10" id="KW-0717">Septation</keyword>
<dbReference type="PANTHER" id="PTHR11649:SF13">
    <property type="entry name" value="ENGB-TYPE G DOMAIN-CONTAINING PROTEIN"/>
    <property type="match status" value="1"/>
</dbReference>
<name>A0A2N5Y7N5_9GAMM</name>
<evidence type="ECO:0000256" key="1">
    <source>
        <dbReference type="ARBA" id="ARBA00001946"/>
    </source>
</evidence>
<evidence type="ECO:0000313" key="13">
    <source>
        <dbReference type="Proteomes" id="UP000234845"/>
    </source>
</evidence>
<dbReference type="InterPro" id="IPR006073">
    <property type="entry name" value="GTP-bd"/>
</dbReference>
<keyword evidence="9 10" id="KW-0131">Cell cycle</keyword>
<comment type="caution">
    <text evidence="12">The sequence shown here is derived from an EMBL/GenBank/DDBJ whole genome shotgun (WGS) entry which is preliminary data.</text>
</comment>
<comment type="cofactor">
    <cofactor evidence="1">
        <name>Mg(2+)</name>
        <dbReference type="ChEBI" id="CHEBI:18420"/>
    </cofactor>
</comment>
<dbReference type="FunFam" id="3.40.50.300:FF:000098">
    <property type="entry name" value="Probable GTP-binding protein EngB"/>
    <property type="match status" value="1"/>
</dbReference>
<dbReference type="GO" id="GO:0000917">
    <property type="term" value="P:division septum assembly"/>
    <property type="evidence" value="ECO:0007669"/>
    <property type="project" value="UniProtKB-KW"/>
</dbReference>
<dbReference type="GO" id="GO:0005525">
    <property type="term" value="F:GTP binding"/>
    <property type="evidence" value="ECO:0007669"/>
    <property type="project" value="UniProtKB-UniRule"/>
</dbReference>
<feature type="domain" description="EngB-type G" evidence="11">
    <location>
        <begin position="30"/>
        <end position="204"/>
    </location>
</feature>
<keyword evidence="5 10" id="KW-0547">Nucleotide-binding</keyword>
<evidence type="ECO:0000259" key="11">
    <source>
        <dbReference type="PROSITE" id="PS51706"/>
    </source>
</evidence>
<gene>
    <name evidence="10" type="primary">engB</name>
    <name evidence="12" type="ORF">CWI75_03285</name>
</gene>